<gene>
    <name evidence="1" type="ORF">J2S74_004592</name>
</gene>
<comment type="caution">
    <text evidence="1">The sequence shown here is derived from an EMBL/GenBank/DDBJ whole genome shotgun (WGS) entry which is preliminary data.</text>
</comment>
<reference evidence="1 2" key="1">
    <citation type="submission" date="2023-07" db="EMBL/GenBank/DDBJ databases">
        <title>Genomic Encyclopedia of Type Strains, Phase IV (KMG-IV): sequencing the most valuable type-strain genomes for metagenomic binning, comparative biology and taxonomic classification.</title>
        <authorList>
            <person name="Goeker M."/>
        </authorList>
    </citation>
    <scope>NUCLEOTIDE SEQUENCE [LARGE SCALE GENOMIC DNA]</scope>
    <source>
        <strain evidence="1 2">DSM 9768</strain>
    </source>
</reference>
<evidence type="ECO:0000313" key="1">
    <source>
        <dbReference type="EMBL" id="MDQ0257146.1"/>
    </source>
</evidence>
<protein>
    <submittedName>
        <fullName evidence="1">Uncharacterized protein</fullName>
    </submittedName>
</protein>
<keyword evidence="2" id="KW-1185">Reference proteome</keyword>
<dbReference type="Proteomes" id="UP001230005">
    <property type="component" value="Unassembled WGS sequence"/>
</dbReference>
<accession>A0ABU0A0Y8</accession>
<evidence type="ECO:0000313" key="2">
    <source>
        <dbReference type="Proteomes" id="UP001230005"/>
    </source>
</evidence>
<name>A0ABU0A0Y8_9BACI</name>
<organism evidence="1 2">
    <name type="scientific">Evansella vedderi</name>
    <dbReference type="NCBI Taxonomy" id="38282"/>
    <lineage>
        <taxon>Bacteria</taxon>
        <taxon>Bacillati</taxon>
        <taxon>Bacillota</taxon>
        <taxon>Bacilli</taxon>
        <taxon>Bacillales</taxon>
        <taxon>Bacillaceae</taxon>
        <taxon>Evansella</taxon>
    </lineage>
</organism>
<dbReference type="EMBL" id="JAUSUG010000023">
    <property type="protein sequence ID" value="MDQ0257146.1"/>
    <property type="molecule type" value="Genomic_DNA"/>
</dbReference>
<sequence length="41" mass="4971">MKAQDDSEVIRRLDQHVLQYKYPLTIDENALRKANYNYWNG</sequence>
<proteinExistence type="predicted"/>
<dbReference type="RefSeq" id="WP_307330411.1">
    <property type="nucleotide sequence ID" value="NZ_JAUSUG010000023.1"/>
</dbReference>